<dbReference type="Pfam" id="PF01381">
    <property type="entry name" value="HTH_3"/>
    <property type="match status" value="1"/>
</dbReference>
<comment type="caution">
    <text evidence="2">The sequence shown here is derived from an EMBL/GenBank/DDBJ whole genome shotgun (WGS) entry which is preliminary data.</text>
</comment>
<sequence length="152" mass="17165">MIQQPPFEESRQTQLAYQEEGINIDKLNSVIGDIELTPSEERILIWLAGWEQDTVDNIISVIKKVVWSESPEKNLNYNDLAVICKNKLTLKEARIAAGISQAELAKRSGVKKCSISSYEQNRTSFNKIAFGTVKKFAEALNIPMECLESDEE</sequence>
<dbReference type="CDD" id="cd00093">
    <property type="entry name" value="HTH_XRE"/>
    <property type="match status" value="1"/>
</dbReference>
<dbReference type="GO" id="GO:0003677">
    <property type="term" value="F:DNA binding"/>
    <property type="evidence" value="ECO:0007669"/>
    <property type="project" value="InterPro"/>
</dbReference>
<evidence type="ECO:0000259" key="1">
    <source>
        <dbReference type="PROSITE" id="PS50943"/>
    </source>
</evidence>
<dbReference type="EMBL" id="QSFX01000008">
    <property type="protein sequence ID" value="RHA89922.1"/>
    <property type="molecule type" value="Genomic_DNA"/>
</dbReference>
<name>A0A3R6DNK4_9FIRM</name>
<dbReference type="AlphaFoldDB" id="A0A3R6DNK4"/>
<dbReference type="PROSITE" id="PS50943">
    <property type="entry name" value="HTH_CROC1"/>
    <property type="match status" value="1"/>
</dbReference>
<proteinExistence type="predicted"/>
<dbReference type="InterPro" id="IPR010982">
    <property type="entry name" value="Lambda_DNA-bd_dom_sf"/>
</dbReference>
<dbReference type="Proteomes" id="UP000283492">
    <property type="component" value="Unassembled WGS sequence"/>
</dbReference>
<dbReference type="SUPFAM" id="SSF47413">
    <property type="entry name" value="lambda repressor-like DNA-binding domains"/>
    <property type="match status" value="1"/>
</dbReference>
<dbReference type="RefSeq" id="WP_118580845.1">
    <property type="nucleotide sequence ID" value="NZ_CABJFX010000008.1"/>
</dbReference>
<dbReference type="Gene3D" id="1.10.260.40">
    <property type="entry name" value="lambda repressor-like DNA-binding domains"/>
    <property type="match status" value="1"/>
</dbReference>
<reference evidence="2 3" key="1">
    <citation type="submission" date="2018-08" db="EMBL/GenBank/DDBJ databases">
        <title>A genome reference for cultivated species of the human gut microbiota.</title>
        <authorList>
            <person name="Zou Y."/>
            <person name="Xue W."/>
            <person name="Luo G."/>
        </authorList>
    </citation>
    <scope>NUCLEOTIDE SEQUENCE [LARGE SCALE GENOMIC DNA]</scope>
    <source>
        <strain evidence="2 3">AM42-1AC</strain>
    </source>
</reference>
<dbReference type="InterPro" id="IPR001387">
    <property type="entry name" value="Cro/C1-type_HTH"/>
</dbReference>
<accession>A0A3R6DNK4</accession>
<dbReference type="SMART" id="SM00530">
    <property type="entry name" value="HTH_XRE"/>
    <property type="match status" value="1"/>
</dbReference>
<evidence type="ECO:0000313" key="2">
    <source>
        <dbReference type="EMBL" id="RHA89922.1"/>
    </source>
</evidence>
<gene>
    <name evidence="2" type="ORF">DW914_06800</name>
</gene>
<organism evidence="2 3">
    <name type="scientific">Roseburia inulinivorans</name>
    <dbReference type="NCBI Taxonomy" id="360807"/>
    <lineage>
        <taxon>Bacteria</taxon>
        <taxon>Bacillati</taxon>
        <taxon>Bacillota</taxon>
        <taxon>Clostridia</taxon>
        <taxon>Lachnospirales</taxon>
        <taxon>Lachnospiraceae</taxon>
        <taxon>Roseburia</taxon>
    </lineage>
</organism>
<evidence type="ECO:0000313" key="3">
    <source>
        <dbReference type="Proteomes" id="UP000283492"/>
    </source>
</evidence>
<feature type="domain" description="HTH cro/C1-type" evidence="1">
    <location>
        <begin position="90"/>
        <end position="147"/>
    </location>
</feature>
<protein>
    <submittedName>
        <fullName evidence="2">XRE family transcriptional regulator</fullName>
    </submittedName>
</protein>